<keyword evidence="2" id="KW-1185">Reference proteome</keyword>
<name>A0A8X6GEU9_TRICU</name>
<evidence type="ECO:0000313" key="2">
    <source>
        <dbReference type="Proteomes" id="UP000887116"/>
    </source>
</evidence>
<proteinExistence type="predicted"/>
<evidence type="ECO:0000313" key="1">
    <source>
        <dbReference type="EMBL" id="GFR00500.1"/>
    </source>
</evidence>
<dbReference type="Proteomes" id="UP000887116">
    <property type="component" value="Unassembled WGS sequence"/>
</dbReference>
<dbReference type="AlphaFoldDB" id="A0A8X6GEU9"/>
<protein>
    <submittedName>
        <fullName evidence="1">Uncharacterized protein</fullName>
    </submittedName>
</protein>
<reference evidence="1" key="1">
    <citation type="submission" date="2020-07" db="EMBL/GenBank/DDBJ databases">
        <title>Multicomponent nature underlies the extraordinary mechanical properties of spider dragline silk.</title>
        <authorList>
            <person name="Kono N."/>
            <person name="Nakamura H."/>
            <person name="Mori M."/>
            <person name="Yoshida Y."/>
            <person name="Ohtoshi R."/>
            <person name="Malay A.D."/>
            <person name="Moran D.A.P."/>
            <person name="Tomita M."/>
            <person name="Numata K."/>
            <person name="Arakawa K."/>
        </authorList>
    </citation>
    <scope>NUCLEOTIDE SEQUENCE</scope>
</reference>
<sequence length="139" mass="15930">MYEFELLVPAEEAIFIERPQITFSIHSPYLLDNNTIFKDKLNLGSSYDINIRLEEQHFLPSPFLTDCMDYHDLWEANGRNGPRSQISGIWIVERSRVLKSLILNLSLWVFPAFRKPCGLLKDLEQWKGGGAIGIQCGSS</sequence>
<organism evidence="1 2">
    <name type="scientific">Trichonephila clavata</name>
    <name type="common">Joro spider</name>
    <name type="synonym">Nephila clavata</name>
    <dbReference type="NCBI Taxonomy" id="2740835"/>
    <lineage>
        <taxon>Eukaryota</taxon>
        <taxon>Metazoa</taxon>
        <taxon>Ecdysozoa</taxon>
        <taxon>Arthropoda</taxon>
        <taxon>Chelicerata</taxon>
        <taxon>Arachnida</taxon>
        <taxon>Araneae</taxon>
        <taxon>Araneomorphae</taxon>
        <taxon>Entelegynae</taxon>
        <taxon>Araneoidea</taxon>
        <taxon>Nephilidae</taxon>
        <taxon>Trichonephila</taxon>
    </lineage>
</organism>
<accession>A0A8X6GEU9</accession>
<dbReference type="EMBL" id="BMAO01015253">
    <property type="protein sequence ID" value="GFR00500.1"/>
    <property type="molecule type" value="Genomic_DNA"/>
</dbReference>
<comment type="caution">
    <text evidence="1">The sequence shown here is derived from an EMBL/GenBank/DDBJ whole genome shotgun (WGS) entry which is preliminary data.</text>
</comment>
<gene>
    <name evidence="1" type="primary">NCL1_34368</name>
    <name evidence="1" type="ORF">TNCT_68141</name>
</gene>